<proteinExistence type="predicted"/>
<feature type="region of interest" description="Disordered" evidence="1">
    <location>
        <begin position="89"/>
        <end position="114"/>
    </location>
</feature>
<reference evidence="3" key="2">
    <citation type="submission" date="2013-10" db="EMBL/GenBank/DDBJ databases">
        <authorList>
            <person name="Aslett M."/>
        </authorList>
    </citation>
    <scope>NUCLEOTIDE SEQUENCE [LARGE SCALE GENOMIC DNA]</scope>
    <source>
        <strain evidence="3">Houghton</strain>
    </source>
</reference>
<feature type="domain" description="Ig-like" evidence="2">
    <location>
        <begin position="30"/>
        <end position="75"/>
    </location>
</feature>
<feature type="compositionally biased region" description="Low complexity" evidence="1">
    <location>
        <begin position="665"/>
        <end position="674"/>
    </location>
</feature>
<feature type="non-terminal residue" evidence="3">
    <location>
        <position position="1"/>
    </location>
</feature>
<dbReference type="Proteomes" id="UP000030747">
    <property type="component" value="Unassembled WGS sequence"/>
</dbReference>
<reference evidence="3" key="1">
    <citation type="submission" date="2013-10" db="EMBL/GenBank/DDBJ databases">
        <title>Genomic analysis of the causative agents of coccidiosis in chickens.</title>
        <authorList>
            <person name="Reid A.J."/>
            <person name="Blake D."/>
            <person name="Billington K."/>
            <person name="Browne H."/>
            <person name="Dunn M."/>
            <person name="Hung S."/>
            <person name="Kawahara F."/>
            <person name="Miranda-Saavedra D."/>
            <person name="Mourier T."/>
            <person name="Nagra H."/>
            <person name="Otto T.D."/>
            <person name="Rawlings N."/>
            <person name="Sanchez A."/>
            <person name="Sanders M."/>
            <person name="Subramaniam C."/>
            <person name="Tay Y."/>
            <person name="Dear P."/>
            <person name="Doerig C."/>
            <person name="Gruber A."/>
            <person name="Parkinson J."/>
            <person name="Shirley M."/>
            <person name="Wan K.L."/>
            <person name="Berriman M."/>
            <person name="Tomley F."/>
            <person name="Pain A."/>
        </authorList>
    </citation>
    <scope>NUCLEOTIDE SEQUENCE [LARGE SCALE GENOMIC DNA]</scope>
    <source>
        <strain evidence="3">Houghton</strain>
    </source>
</reference>
<feature type="compositionally biased region" description="Basic and acidic residues" evidence="1">
    <location>
        <begin position="29"/>
        <end position="54"/>
    </location>
</feature>
<dbReference type="GO" id="GO:0016740">
    <property type="term" value="F:transferase activity"/>
    <property type="evidence" value="ECO:0007669"/>
    <property type="project" value="UniProtKB-KW"/>
</dbReference>
<gene>
    <name evidence="3" type="ORF">ETH_00037670</name>
</gene>
<sequence length="729" mass="75454">HQQHLWQQQSRARRPCGEPTQQQQQQQEGPKKQQRPEEKEQQQRGEQQHSDRLSCRSSSLDSVVHSVSSSSSVSWAAASTAATDPSLGFAPGKGCSPSQGPLTGVPGSPSSMRLELPRGAEEALGFAAAQPPTQAPGACADAGAAAAAAAAEAEAAAALLLPAPERAAAIAAQQQWRGRAECMYSVLGTLRLLLSPRHGALRGRMQLLASVGPRLLRSFLYYFCAAPPAAGCCCCSSCSARAAGDPVLVQALFDAQGASWLLKRGVTATLAAATPENLRVVLSSARPQTLLLLLLALSRPRPQQEAFAAALLQVLEESKTGKVLVLRLLHETRAVWPRRGASQGAPGGVEEGAPHGSAAAELLPGCQFQLEAAGGPLGELQLGPLPAGGPPEAPPGGPVSADALAAEDGGTHILESLGIRSCGLRAVGAANSAAARVGESDWGERCGIFARRRYKHGRLQQQRQQQHQQLPSLGTDPAALQGACDSLSSLQGSGFWPFLSCLLRMTETQLKGALEGSSGARFSFESLFAAPAAEQQTCCAGSSSSSSSSRTAASPSNPRAPVCSAWGPCCSNGPCGGASKPLHGSPGFTLGVIANPRLVGLPTGAATGGEGCACVEMHRPSLWIPLQHRLQQLHDALYRREDPLAAVRGPPKGVLEDSLAAGTGSSSSSSSSSNPAARVAAHLARQAAELWLSWLLRRLQPRRGDPLGLGVKFGEGRRGPSEAADPAAG</sequence>
<evidence type="ECO:0000256" key="1">
    <source>
        <dbReference type="SAM" id="MobiDB-lite"/>
    </source>
</evidence>
<feature type="non-terminal residue" evidence="3">
    <location>
        <position position="729"/>
    </location>
</feature>
<dbReference type="EMBL" id="HG675157">
    <property type="protein sequence ID" value="CDJ40396.1"/>
    <property type="molecule type" value="Genomic_DNA"/>
</dbReference>
<feature type="region of interest" description="Disordered" evidence="1">
    <location>
        <begin position="646"/>
        <end position="674"/>
    </location>
</feature>
<dbReference type="PROSITE" id="PS50835">
    <property type="entry name" value="IG_LIKE"/>
    <property type="match status" value="1"/>
</dbReference>
<feature type="region of interest" description="Disordered" evidence="1">
    <location>
        <begin position="1"/>
        <end position="61"/>
    </location>
</feature>
<dbReference type="VEuPathDB" id="ToxoDB:ETH_00037670"/>
<dbReference type="GeneID" id="25256575"/>
<evidence type="ECO:0000259" key="2">
    <source>
        <dbReference type="PROSITE" id="PS50835"/>
    </source>
</evidence>
<feature type="region of interest" description="Disordered" evidence="1">
    <location>
        <begin position="702"/>
        <end position="729"/>
    </location>
</feature>
<organism evidence="3 4">
    <name type="scientific">Eimeria tenella</name>
    <name type="common">Coccidian parasite</name>
    <dbReference type="NCBI Taxonomy" id="5802"/>
    <lineage>
        <taxon>Eukaryota</taxon>
        <taxon>Sar</taxon>
        <taxon>Alveolata</taxon>
        <taxon>Apicomplexa</taxon>
        <taxon>Conoidasida</taxon>
        <taxon>Coccidia</taxon>
        <taxon>Eucoccidiorida</taxon>
        <taxon>Eimeriorina</taxon>
        <taxon>Eimeriidae</taxon>
        <taxon>Eimeria</taxon>
    </lineage>
</organism>
<dbReference type="OrthoDB" id="10684700at2759"/>
<feature type="compositionally biased region" description="Pro residues" evidence="1">
    <location>
        <begin position="387"/>
        <end position="397"/>
    </location>
</feature>
<name>U6KQZ6_EIMTE</name>
<accession>U6KQZ6</accession>
<evidence type="ECO:0000313" key="4">
    <source>
        <dbReference type="Proteomes" id="UP000030747"/>
    </source>
</evidence>
<dbReference type="InterPro" id="IPR007110">
    <property type="entry name" value="Ig-like_dom"/>
</dbReference>
<feature type="region of interest" description="Disordered" evidence="1">
    <location>
        <begin position="379"/>
        <end position="402"/>
    </location>
</feature>
<feature type="compositionally biased region" description="Polar residues" evidence="1">
    <location>
        <begin position="1"/>
        <end position="10"/>
    </location>
</feature>
<dbReference type="AlphaFoldDB" id="U6KQZ6"/>
<keyword evidence="3" id="KW-0808">Transferase</keyword>
<evidence type="ECO:0000313" key="3">
    <source>
        <dbReference type="EMBL" id="CDJ40396.1"/>
    </source>
</evidence>
<dbReference type="VEuPathDB" id="ToxoDB:ETH2_1532400"/>
<protein>
    <submittedName>
        <fullName evidence="3">HECT-domain (Ubiquitin-transferase) containing protein, putative</fullName>
    </submittedName>
</protein>
<dbReference type="RefSeq" id="XP_013231146.1">
    <property type="nucleotide sequence ID" value="XM_013375692.1"/>
</dbReference>
<keyword evidence="4" id="KW-1185">Reference proteome</keyword>